<evidence type="ECO:0000256" key="1">
    <source>
        <dbReference type="SAM" id="Phobius"/>
    </source>
</evidence>
<dbReference type="Proteomes" id="UP000241818">
    <property type="component" value="Unassembled WGS sequence"/>
</dbReference>
<keyword evidence="1" id="KW-0812">Transmembrane</keyword>
<dbReference type="EMBL" id="KZ679011">
    <property type="protein sequence ID" value="PSS18283.1"/>
    <property type="molecule type" value="Genomic_DNA"/>
</dbReference>
<evidence type="ECO:0000313" key="2">
    <source>
        <dbReference type="EMBL" id="PSS18283.1"/>
    </source>
</evidence>
<accession>A0A2T3B148</accession>
<protein>
    <submittedName>
        <fullName evidence="2">Uncharacterized protein</fullName>
    </submittedName>
</protein>
<dbReference type="InParanoid" id="A0A2T3B148"/>
<organism evidence="2 3">
    <name type="scientific">Amorphotheca resinae ATCC 22711</name>
    <dbReference type="NCBI Taxonomy" id="857342"/>
    <lineage>
        <taxon>Eukaryota</taxon>
        <taxon>Fungi</taxon>
        <taxon>Dikarya</taxon>
        <taxon>Ascomycota</taxon>
        <taxon>Pezizomycotina</taxon>
        <taxon>Leotiomycetes</taxon>
        <taxon>Helotiales</taxon>
        <taxon>Amorphothecaceae</taxon>
        <taxon>Amorphotheca</taxon>
    </lineage>
</organism>
<keyword evidence="1" id="KW-1133">Transmembrane helix</keyword>
<gene>
    <name evidence="2" type="ORF">M430DRAFT_18891</name>
</gene>
<name>A0A2T3B148_AMORE</name>
<sequence>MGDILNINTYSIAWVTVLLVEAGCALGMLDNRQEMKSAPRAVGLEASASQMPKQWSKSDDISQHSTPPLVINIIGIMPRTVCRISWRKGEPLGLAIHPSLTFLDLPREVRNQIYYDTLVASRPITVSSVTIDDPGRVQYTTETKQKIVSQKYTIEGRDPILDEITLSLLRCQSPLVSSEATVTFYEMNTFHFDGNEVWNPLYTFLKDIGDYNRDCLRKVSVAIADHYKKVYQDRYGVRISTHRSWVTALNPVHTSAYPPLSQPSSLVPRARPTLPPGHTPPIPDLPFARLIPRTEFLSRPLQYFDPAMQACFRLLGLGVSRLTLELILQAGVPGVDVKLGISVPSMALPNYTEGLRQEFSGGVMVLWNCAGRRDAVIEQIDSIQGKGWEIVETKDGVTHVDIGTPSLLSILATHLVLRRREVDRIPPPFCETCHMRWPSNSI</sequence>
<dbReference type="PANTHER" id="PTHR42085:SF2">
    <property type="entry name" value="F-BOX DOMAIN-CONTAINING PROTEIN"/>
    <property type="match status" value="1"/>
</dbReference>
<keyword evidence="3" id="KW-1185">Reference proteome</keyword>
<dbReference type="PANTHER" id="PTHR42085">
    <property type="entry name" value="F-BOX DOMAIN-CONTAINING PROTEIN"/>
    <property type="match status" value="1"/>
</dbReference>
<dbReference type="GeneID" id="36572056"/>
<dbReference type="OrthoDB" id="5272396at2759"/>
<evidence type="ECO:0000313" key="3">
    <source>
        <dbReference type="Proteomes" id="UP000241818"/>
    </source>
</evidence>
<dbReference type="InterPro" id="IPR038883">
    <property type="entry name" value="AN11006-like"/>
</dbReference>
<dbReference type="AlphaFoldDB" id="A0A2T3B148"/>
<keyword evidence="1" id="KW-0472">Membrane</keyword>
<feature type="transmembrane region" description="Helical" evidence="1">
    <location>
        <begin position="12"/>
        <end position="29"/>
    </location>
</feature>
<reference evidence="2 3" key="1">
    <citation type="journal article" date="2018" name="New Phytol.">
        <title>Comparative genomics and transcriptomics depict ericoid mycorrhizal fungi as versatile saprotrophs and plant mutualists.</title>
        <authorList>
            <person name="Martino E."/>
            <person name="Morin E."/>
            <person name="Grelet G.A."/>
            <person name="Kuo A."/>
            <person name="Kohler A."/>
            <person name="Daghino S."/>
            <person name="Barry K.W."/>
            <person name="Cichocki N."/>
            <person name="Clum A."/>
            <person name="Dockter R.B."/>
            <person name="Hainaut M."/>
            <person name="Kuo R.C."/>
            <person name="LaButti K."/>
            <person name="Lindahl B.D."/>
            <person name="Lindquist E.A."/>
            <person name="Lipzen A."/>
            <person name="Khouja H.R."/>
            <person name="Magnuson J."/>
            <person name="Murat C."/>
            <person name="Ohm R.A."/>
            <person name="Singer S.W."/>
            <person name="Spatafora J.W."/>
            <person name="Wang M."/>
            <person name="Veneault-Fourrey C."/>
            <person name="Henrissat B."/>
            <person name="Grigoriev I.V."/>
            <person name="Martin F.M."/>
            <person name="Perotto S."/>
        </authorList>
    </citation>
    <scope>NUCLEOTIDE SEQUENCE [LARGE SCALE GENOMIC DNA]</scope>
    <source>
        <strain evidence="2 3">ATCC 22711</strain>
    </source>
</reference>
<proteinExistence type="predicted"/>
<dbReference type="RefSeq" id="XP_024720635.1">
    <property type="nucleotide sequence ID" value="XM_024863975.1"/>
</dbReference>